<gene>
    <name evidence="1" type="ORF">EDS130_LOCUS38370</name>
</gene>
<reference evidence="1" key="1">
    <citation type="submission" date="2021-02" db="EMBL/GenBank/DDBJ databases">
        <authorList>
            <person name="Nowell W R."/>
        </authorList>
    </citation>
    <scope>NUCLEOTIDE SEQUENCE</scope>
</reference>
<name>A0A815N5A3_ADIRI</name>
<comment type="caution">
    <text evidence="1">The sequence shown here is derived from an EMBL/GenBank/DDBJ whole genome shotgun (WGS) entry which is preliminary data.</text>
</comment>
<evidence type="ECO:0000313" key="2">
    <source>
        <dbReference type="Proteomes" id="UP000663852"/>
    </source>
</evidence>
<protein>
    <submittedName>
        <fullName evidence="1">Uncharacterized protein</fullName>
    </submittedName>
</protein>
<dbReference type="Proteomes" id="UP000663852">
    <property type="component" value="Unassembled WGS sequence"/>
</dbReference>
<sequence>MSNIFFTNERQMPISYLDHIQSICLLGFVFGDPIVTQMLDVRTRIQERLDTHQIKIAVFLILVVDLHFPPQIQLTIDQGFQMINQHLDTLNPYVPLGYSKTDRADESIDQFPIVFFICLLMLNY</sequence>
<evidence type="ECO:0000313" key="1">
    <source>
        <dbReference type="EMBL" id="CAF1433552.1"/>
    </source>
</evidence>
<accession>A0A815N5A3</accession>
<proteinExistence type="predicted"/>
<dbReference type="AlphaFoldDB" id="A0A815N5A3"/>
<organism evidence="1 2">
    <name type="scientific">Adineta ricciae</name>
    <name type="common">Rotifer</name>
    <dbReference type="NCBI Taxonomy" id="249248"/>
    <lineage>
        <taxon>Eukaryota</taxon>
        <taxon>Metazoa</taxon>
        <taxon>Spiralia</taxon>
        <taxon>Gnathifera</taxon>
        <taxon>Rotifera</taxon>
        <taxon>Eurotatoria</taxon>
        <taxon>Bdelloidea</taxon>
        <taxon>Adinetida</taxon>
        <taxon>Adinetidae</taxon>
        <taxon>Adineta</taxon>
    </lineage>
</organism>
<dbReference type="EMBL" id="CAJNOJ010000398">
    <property type="protein sequence ID" value="CAF1433552.1"/>
    <property type="molecule type" value="Genomic_DNA"/>
</dbReference>